<evidence type="ECO:0000313" key="4">
    <source>
        <dbReference type="EMBL" id="QSX78451.1"/>
    </source>
</evidence>
<name>A0A974Y556_9GAMM</name>
<dbReference type="PANTHER" id="PTHR31302:SF31">
    <property type="entry name" value="PHOSPHODIESTERASE YAEI"/>
    <property type="match status" value="1"/>
</dbReference>
<protein>
    <submittedName>
        <fullName evidence="4">Metallophosphoesterase</fullName>
    </submittedName>
</protein>
<dbReference type="SUPFAM" id="SSF56300">
    <property type="entry name" value="Metallo-dependent phosphatases"/>
    <property type="match status" value="1"/>
</dbReference>
<dbReference type="InterPro" id="IPR004843">
    <property type="entry name" value="Calcineurin-like_PHP"/>
</dbReference>
<dbReference type="RefSeq" id="WP_200614072.1">
    <property type="nucleotide sequence ID" value="NZ_CP071518.1"/>
</dbReference>
<evidence type="ECO:0000259" key="3">
    <source>
        <dbReference type="Pfam" id="PF00149"/>
    </source>
</evidence>
<dbReference type="Gene3D" id="3.60.21.10">
    <property type="match status" value="1"/>
</dbReference>
<dbReference type="InterPro" id="IPR029052">
    <property type="entry name" value="Metallo-depent_PP-like"/>
</dbReference>
<dbReference type="GO" id="GO:0008758">
    <property type="term" value="F:UDP-2,3-diacylglucosamine hydrolase activity"/>
    <property type="evidence" value="ECO:0007669"/>
    <property type="project" value="TreeGrafter"/>
</dbReference>
<keyword evidence="2" id="KW-0378">Hydrolase</keyword>
<keyword evidence="1" id="KW-0479">Metal-binding</keyword>
<evidence type="ECO:0000313" key="5">
    <source>
        <dbReference type="Proteomes" id="UP000639274"/>
    </source>
</evidence>
<feature type="domain" description="Calcineurin-like phosphoesterase" evidence="3">
    <location>
        <begin position="56"/>
        <end position="223"/>
    </location>
</feature>
<dbReference type="KEGG" id="lsf:I8J32_000330"/>
<dbReference type="EMBL" id="CP071518">
    <property type="protein sequence ID" value="QSX78451.1"/>
    <property type="molecule type" value="Genomic_DNA"/>
</dbReference>
<dbReference type="PANTHER" id="PTHR31302">
    <property type="entry name" value="TRANSMEMBRANE PROTEIN WITH METALLOPHOSPHOESTERASE DOMAIN-RELATED"/>
    <property type="match status" value="1"/>
</dbReference>
<dbReference type="GO" id="GO:0009245">
    <property type="term" value="P:lipid A biosynthetic process"/>
    <property type="evidence" value="ECO:0007669"/>
    <property type="project" value="TreeGrafter"/>
</dbReference>
<dbReference type="Pfam" id="PF00149">
    <property type="entry name" value="Metallophos"/>
    <property type="match status" value="1"/>
</dbReference>
<proteinExistence type="predicted"/>
<reference evidence="4 5" key="1">
    <citation type="submission" date="2021-03" db="EMBL/GenBank/DDBJ databases">
        <title>Lysobacter sp. nov. isolated from soil of gangwondo yeongwol, south Korea.</title>
        <authorList>
            <person name="Kim K.R."/>
            <person name="Kim K.H."/>
            <person name="Jeon C.O."/>
        </authorList>
    </citation>
    <scope>NUCLEOTIDE SEQUENCE [LARGE SCALE GENOMIC DNA]</scope>
    <source>
        <strain evidence="4 5">R19</strain>
    </source>
</reference>
<dbReference type="Proteomes" id="UP000639274">
    <property type="component" value="Chromosome"/>
</dbReference>
<keyword evidence="5" id="KW-1185">Reference proteome</keyword>
<evidence type="ECO:0000256" key="2">
    <source>
        <dbReference type="ARBA" id="ARBA00022801"/>
    </source>
</evidence>
<dbReference type="AlphaFoldDB" id="A0A974Y556"/>
<dbReference type="InterPro" id="IPR051158">
    <property type="entry name" value="Metallophosphoesterase_sf"/>
</dbReference>
<evidence type="ECO:0000256" key="1">
    <source>
        <dbReference type="ARBA" id="ARBA00022723"/>
    </source>
</evidence>
<dbReference type="GO" id="GO:0016020">
    <property type="term" value="C:membrane"/>
    <property type="evidence" value="ECO:0007669"/>
    <property type="project" value="GOC"/>
</dbReference>
<gene>
    <name evidence="4" type="ORF">I8J32_000330</name>
</gene>
<organism evidence="4 5">
    <name type="scientific">Agrilutibacter solisilvae</name>
    <dbReference type="NCBI Taxonomy" id="2763317"/>
    <lineage>
        <taxon>Bacteria</taxon>
        <taxon>Pseudomonadati</taxon>
        <taxon>Pseudomonadota</taxon>
        <taxon>Gammaproteobacteria</taxon>
        <taxon>Lysobacterales</taxon>
        <taxon>Lysobacteraceae</taxon>
        <taxon>Agrilutibacter</taxon>
    </lineage>
</organism>
<sequence>MKPGAWRVGLRRAWRAGTLLALAGAAWGFVIEPRRLLEAPHTLDLPGWPAQCDGLRVDALADLHVGSPHNGIGRLDHIVQRLAASDSDAVLLGGDYLIQGVALGRYVSAATIAEHLRPLTARKPVFAVLGNHDWWDDGPRTRAALESAGVVMLENDARRVRLRGCELWIVGIGDYWEGEPDLVRAFAPAAHDGLPVIALTHNPDLFPRMPARAALVVAGHTHGGQVALPLLGRPIVPSKYGERYAIGHIVEGGRHLFVTPGIGTSILPVRFGVPPEVSRLTLRGATPAPMHP</sequence>
<accession>A0A974Y556</accession>
<dbReference type="GO" id="GO:0046872">
    <property type="term" value="F:metal ion binding"/>
    <property type="evidence" value="ECO:0007669"/>
    <property type="project" value="UniProtKB-KW"/>
</dbReference>